<evidence type="ECO:0000313" key="14">
    <source>
        <dbReference type="EMBL" id="CAJ0564612.1"/>
    </source>
</evidence>
<dbReference type="Proteomes" id="UP001177023">
    <property type="component" value="Unassembled WGS sequence"/>
</dbReference>
<feature type="non-terminal residue" evidence="14">
    <location>
        <position position="1"/>
    </location>
</feature>
<keyword evidence="10" id="KW-0805">Transcription regulation</keyword>
<dbReference type="AlphaFoldDB" id="A0AA36CA86"/>
<dbReference type="SUPFAM" id="SSF82199">
    <property type="entry name" value="SET domain"/>
    <property type="match status" value="1"/>
</dbReference>
<dbReference type="GO" id="GO:0005694">
    <property type="term" value="C:chromosome"/>
    <property type="evidence" value="ECO:0007669"/>
    <property type="project" value="UniProtKB-SubCell"/>
</dbReference>
<dbReference type="GO" id="GO:0005634">
    <property type="term" value="C:nucleus"/>
    <property type="evidence" value="ECO:0007669"/>
    <property type="project" value="UniProtKB-SubCell"/>
</dbReference>
<dbReference type="FunFam" id="2.170.270.10:FF:000006">
    <property type="entry name" value="Histone-lysine N-methyltransferase"/>
    <property type="match status" value="1"/>
</dbReference>
<keyword evidence="6" id="KW-0489">Methyltransferase</keyword>
<dbReference type="InterPro" id="IPR025790">
    <property type="entry name" value="Suv4-20_animal"/>
</dbReference>
<name>A0AA36CA86_9BILA</name>
<dbReference type="PROSITE" id="PS51570">
    <property type="entry name" value="SAM_MT43_SUVAR420_2"/>
    <property type="match status" value="1"/>
</dbReference>
<evidence type="ECO:0000256" key="5">
    <source>
        <dbReference type="ARBA" id="ARBA00022491"/>
    </source>
</evidence>
<proteinExistence type="predicted"/>
<evidence type="ECO:0000256" key="2">
    <source>
        <dbReference type="ARBA" id="ARBA00004286"/>
    </source>
</evidence>
<keyword evidence="9" id="KW-0156">Chromatin regulator</keyword>
<dbReference type="Pfam" id="PF00856">
    <property type="entry name" value="SET"/>
    <property type="match status" value="1"/>
</dbReference>
<dbReference type="EC" id="2.1.1.362" evidence="3"/>
<dbReference type="PANTHER" id="PTHR12977">
    <property type="entry name" value="SUPPRESSOR OF VARIEGATION 4-20-RELATED"/>
    <property type="match status" value="1"/>
</dbReference>
<evidence type="ECO:0000256" key="10">
    <source>
        <dbReference type="ARBA" id="ARBA00023015"/>
    </source>
</evidence>
<comment type="subcellular location">
    <subcellularLocation>
        <location evidence="2">Chromosome</location>
    </subcellularLocation>
    <subcellularLocation>
        <location evidence="1">Nucleus</location>
    </subcellularLocation>
</comment>
<dbReference type="SMART" id="SM00317">
    <property type="entry name" value="SET"/>
    <property type="match status" value="1"/>
</dbReference>
<evidence type="ECO:0000256" key="3">
    <source>
        <dbReference type="ARBA" id="ARBA00012188"/>
    </source>
</evidence>
<dbReference type="GO" id="GO:0032259">
    <property type="term" value="P:methylation"/>
    <property type="evidence" value="ECO:0007669"/>
    <property type="project" value="UniProtKB-KW"/>
</dbReference>
<keyword evidence="11" id="KW-0804">Transcription</keyword>
<dbReference type="InterPro" id="IPR001214">
    <property type="entry name" value="SET_dom"/>
</dbReference>
<evidence type="ECO:0000256" key="7">
    <source>
        <dbReference type="ARBA" id="ARBA00022679"/>
    </source>
</evidence>
<evidence type="ECO:0000259" key="13">
    <source>
        <dbReference type="PROSITE" id="PS50280"/>
    </source>
</evidence>
<evidence type="ECO:0000256" key="6">
    <source>
        <dbReference type="ARBA" id="ARBA00022603"/>
    </source>
</evidence>
<dbReference type="GO" id="GO:0140941">
    <property type="term" value="F:histone H4K20me methyltransferase activity"/>
    <property type="evidence" value="ECO:0007669"/>
    <property type="project" value="UniProtKB-EC"/>
</dbReference>
<feature type="domain" description="SET" evidence="13">
    <location>
        <begin position="135"/>
        <end position="245"/>
    </location>
</feature>
<organism evidence="14 15">
    <name type="scientific">Mesorhabditis spiculigera</name>
    <dbReference type="NCBI Taxonomy" id="96644"/>
    <lineage>
        <taxon>Eukaryota</taxon>
        <taxon>Metazoa</taxon>
        <taxon>Ecdysozoa</taxon>
        <taxon>Nematoda</taxon>
        <taxon>Chromadorea</taxon>
        <taxon>Rhabditida</taxon>
        <taxon>Rhabditina</taxon>
        <taxon>Rhabditomorpha</taxon>
        <taxon>Rhabditoidea</taxon>
        <taxon>Rhabditidae</taxon>
        <taxon>Mesorhabditinae</taxon>
        <taxon>Mesorhabditis</taxon>
    </lineage>
</organism>
<evidence type="ECO:0000256" key="8">
    <source>
        <dbReference type="ARBA" id="ARBA00022691"/>
    </source>
</evidence>
<evidence type="ECO:0000313" key="15">
    <source>
        <dbReference type="Proteomes" id="UP001177023"/>
    </source>
</evidence>
<keyword evidence="8" id="KW-0949">S-adenosyl-L-methionine</keyword>
<dbReference type="Gene3D" id="1.10.10.1700">
    <property type="entry name" value="Histone-lysine N-methyltransferase"/>
    <property type="match status" value="1"/>
</dbReference>
<dbReference type="PANTHER" id="PTHR12977:SF4">
    <property type="entry name" value="HISTONE-LYSINE N-METHYLTRANSFERASE KMT5B"/>
    <property type="match status" value="1"/>
</dbReference>
<protein>
    <recommendedName>
        <fullName evidence="3">[histone H4]-N-methyl-L-lysine(20) N-methyltransferase</fullName>
        <ecNumber evidence="3">2.1.1.362</ecNumber>
    </recommendedName>
</protein>
<keyword evidence="12" id="KW-0539">Nucleus</keyword>
<keyword evidence="7" id="KW-0808">Transferase</keyword>
<keyword evidence="15" id="KW-1185">Reference proteome</keyword>
<evidence type="ECO:0000256" key="9">
    <source>
        <dbReference type="ARBA" id="ARBA00022853"/>
    </source>
</evidence>
<dbReference type="InterPro" id="IPR041938">
    <property type="entry name" value="Hist-Lys_N-MTase_N"/>
</dbReference>
<dbReference type="InterPro" id="IPR046341">
    <property type="entry name" value="SET_dom_sf"/>
</dbReference>
<gene>
    <name evidence="14" type="ORF">MSPICULIGERA_LOCUS3286</name>
</gene>
<accession>A0AA36CA86</accession>
<dbReference type="PROSITE" id="PS50280">
    <property type="entry name" value="SET"/>
    <property type="match status" value="1"/>
</dbReference>
<dbReference type="CDD" id="cd10524">
    <property type="entry name" value="SET_Suv4-20-like"/>
    <property type="match status" value="1"/>
</dbReference>
<sequence>MVIISRENLQEFDAGPILTSFKEIPPGDHSLTPFELAYFDDLATTLVVDPLLGFITHKMHKRKRYLKHLEGDRAREIARNFVQMGDVRATLQDYLAIPSVQTFLTGYPLNKRREFRDHVLRFLQMFSVKSGFSIEKCARYSQEGNVGARLIATRAWRKGEKLSRLCGVISAMTEKEEDTFLLPGVNDFSVMYSTRKQCAQLWLGPGAYINHDCNPTCHWVPAGKSAVIEASRDIEAGDEITIYYGEGFFGEENERCECVTCERRGTGAFMGADENRDTLSGASVELDSDKLRRVTRYGLRERRGSSLSS</sequence>
<keyword evidence="5" id="KW-0678">Repressor</keyword>
<evidence type="ECO:0000256" key="4">
    <source>
        <dbReference type="ARBA" id="ARBA00022454"/>
    </source>
</evidence>
<dbReference type="EMBL" id="CATQJA010000898">
    <property type="protein sequence ID" value="CAJ0564612.1"/>
    <property type="molecule type" value="Genomic_DNA"/>
</dbReference>
<reference evidence="14" key="1">
    <citation type="submission" date="2023-06" db="EMBL/GenBank/DDBJ databases">
        <authorList>
            <person name="Delattre M."/>
        </authorList>
    </citation>
    <scope>NUCLEOTIDE SEQUENCE</scope>
    <source>
        <strain evidence="14">AF72</strain>
    </source>
</reference>
<evidence type="ECO:0000256" key="11">
    <source>
        <dbReference type="ARBA" id="ARBA00023163"/>
    </source>
</evidence>
<comment type="caution">
    <text evidence="14">The sequence shown here is derived from an EMBL/GenBank/DDBJ whole genome shotgun (WGS) entry which is preliminary data.</text>
</comment>
<dbReference type="Gene3D" id="2.170.270.10">
    <property type="entry name" value="SET domain"/>
    <property type="match status" value="1"/>
</dbReference>
<evidence type="ECO:0000256" key="12">
    <source>
        <dbReference type="ARBA" id="ARBA00023242"/>
    </source>
</evidence>
<keyword evidence="4" id="KW-0158">Chromosome</keyword>
<evidence type="ECO:0000256" key="1">
    <source>
        <dbReference type="ARBA" id="ARBA00004123"/>
    </source>
</evidence>
<dbReference type="InterPro" id="IPR039977">
    <property type="entry name" value="Suv4-20/Set9"/>
</dbReference>